<evidence type="ECO:0000313" key="3">
    <source>
        <dbReference type="Proteomes" id="UP000075243"/>
    </source>
</evidence>
<dbReference type="Proteomes" id="UP000075243">
    <property type="component" value="Chromosome 7"/>
</dbReference>
<organism evidence="2 3">
    <name type="scientific">Cajanus cajan</name>
    <name type="common">Pigeon pea</name>
    <name type="synonym">Cajanus indicus</name>
    <dbReference type="NCBI Taxonomy" id="3821"/>
    <lineage>
        <taxon>Eukaryota</taxon>
        <taxon>Viridiplantae</taxon>
        <taxon>Streptophyta</taxon>
        <taxon>Embryophyta</taxon>
        <taxon>Tracheophyta</taxon>
        <taxon>Spermatophyta</taxon>
        <taxon>Magnoliopsida</taxon>
        <taxon>eudicotyledons</taxon>
        <taxon>Gunneridae</taxon>
        <taxon>Pentapetalae</taxon>
        <taxon>rosids</taxon>
        <taxon>fabids</taxon>
        <taxon>Fabales</taxon>
        <taxon>Fabaceae</taxon>
        <taxon>Papilionoideae</taxon>
        <taxon>50 kb inversion clade</taxon>
        <taxon>NPAAA clade</taxon>
        <taxon>indigoferoid/millettioid clade</taxon>
        <taxon>Phaseoleae</taxon>
        <taxon>Cajanus</taxon>
    </lineage>
</organism>
<dbReference type="EMBL" id="CM003609">
    <property type="protein sequence ID" value="KYP63256.1"/>
    <property type="molecule type" value="Genomic_DNA"/>
</dbReference>
<feature type="domain" description="Integrase catalytic" evidence="1">
    <location>
        <begin position="23"/>
        <end position="201"/>
    </location>
</feature>
<dbReference type="InterPro" id="IPR036397">
    <property type="entry name" value="RNaseH_sf"/>
</dbReference>
<dbReference type="AlphaFoldDB" id="A0A151T897"/>
<dbReference type="GO" id="GO:0003676">
    <property type="term" value="F:nucleic acid binding"/>
    <property type="evidence" value="ECO:0007669"/>
    <property type="project" value="InterPro"/>
</dbReference>
<keyword evidence="3" id="KW-1185">Reference proteome</keyword>
<dbReference type="PROSITE" id="PS50994">
    <property type="entry name" value="INTEGRASE"/>
    <property type="match status" value="1"/>
</dbReference>
<dbReference type="Pfam" id="PF00665">
    <property type="entry name" value="rve"/>
    <property type="match status" value="1"/>
</dbReference>
<gene>
    <name evidence="2" type="ORF">KK1_017823</name>
</gene>
<dbReference type="SUPFAM" id="SSF53098">
    <property type="entry name" value="Ribonuclease H-like"/>
    <property type="match status" value="1"/>
</dbReference>
<sequence>MMRDLPCLKENSEACEGCLLSKQHRLPFSTGKAWRAKDLLELIHADICGPMRTSSLHNNRYFILFIDNFSRMTWVYFIKAKSEVFGIFKKLKTLVKKQSGKQIKVLRSDRGKEYTSHEFDKLCEDEGIERQITVAYSPQQNEVSERKNHTVMEMSRSMLKEKGLPNTFWAEAVYTAVYILNRCPTKVVQDKTPIEAWSGKKPSAQHLRVFGSIFYIQVLEEKRHKIKDKTI</sequence>
<dbReference type="GO" id="GO:0015074">
    <property type="term" value="P:DNA integration"/>
    <property type="evidence" value="ECO:0007669"/>
    <property type="project" value="InterPro"/>
</dbReference>
<dbReference type="PANTHER" id="PTHR42648:SF18">
    <property type="entry name" value="RETROTRANSPOSON, UNCLASSIFIED-LIKE PROTEIN"/>
    <property type="match status" value="1"/>
</dbReference>
<reference evidence="2 3" key="1">
    <citation type="journal article" date="2012" name="Nat. Biotechnol.">
        <title>Draft genome sequence of pigeonpea (Cajanus cajan), an orphan legume crop of resource-poor farmers.</title>
        <authorList>
            <person name="Varshney R.K."/>
            <person name="Chen W."/>
            <person name="Li Y."/>
            <person name="Bharti A.K."/>
            <person name="Saxena R.K."/>
            <person name="Schlueter J.A."/>
            <person name="Donoghue M.T."/>
            <person name="Azam S."/>
            <person name="Fan G."/>
            <person name="Whaley A.M."/>
            <person name="Farmer A.D."/>
            <person name="Sheridan J."/>
            <person name="Iwata A."/>
            <person name="Tuteja R."/>
            <person name="Penmetsa R.V."/>
            <person name="Wu W."/>
            <person name="Upadhyaya H.D."/>
            <person name="Yang S.P."/>
            <person name="Shah T."/>
            <person name="Saxena K.B."/>
            <person name="Michael T."/>
            <person name="McCombie W.R."/>
            <person name="Yang B."/>
            <person name="Zhang G."/>
            <person name="Yang H."/>
            <person name="Wang J."/>
            <person name="Spillane C."/>
            <person name="Cook D.R."/>
            <person name="May G.D."/>
            <person name="Xu X."/>
            <person name="Jackson S.A."/>
        </authorList>
    </citation>
    <scope>NUCLEOTIDE SEQUENCE [LARGE SCALE GENOMIC DNA]</scope>
    <source>
        <strain evidence="3">cv. Asha</strain>
    </source>
</reference>
<accession>A0A151T897</accession>
<protein>
    <submittedName>
        <fullName evidence="2">Retrovirus-related Pol polyprotein from transposon TNT 1-94</fullName>
    </submittedName>
</protein>
<dbReference type="PANTHER" id="PTHR42648">
    <property type="entry name" value="TRANSPOSASE, PUTATIVE-RELATED"/>
    <property type="match status" value="1"/>
</dbReference>
<dbReference type="InterPro" id="IPR039537">
    <property type="entry name" value="Retrotran_Ty1/copia-like"/>
</dbReference>
<name>A0A151T897_CAJCA</name>
<dbReference type="Gene3D" id="3.30.420.10">
    <property type="entry name" value="Ribonuclease H-like superfamily/Ribonuclease H"/>
    <property type="match status" value="1"/>
</dbReference>
<dbReference type="InterPro" id="IPR001584">
    <property type="entry name" value="Integrase_cat-core"/>
</dbReference>
<dbReference type="InterPro" id="IPR012337">
    <property type="entry name" value="RNaseH-like_sf"/>
</dbReference>
<proteinExistence type="predicted"/>
<evidence type="ECO:0000259" key="1">
    <source>
        <dbReference type="PROSITE" id="PS50994"/>
    </source>
</evidence>
<evidence type="ECO:0000313" key="2">
    <source>
        <dbReference type="EMBL" id="KYP63256.1"/>
    </source>
</evidence>
<dbReference type="Gramene" id="C.cajan_17312.t">
    <property type="protein sequence ID" value="C.cajan_17312.t.cds1"/>
    <property type="gene ID" value="C.cajan_17312"/>
</dbReference>